<dbReference type="KEGG" id="psq:PUNSTDRAFT_92029"/>
<dbReference type="PANTHER" id="PTHR19316">
    <property type="entry name" value="PROTEIN FOLDING REGULATOR"/>
    <property type="match status" value="1"/>
</dbReference>
<evidence type="ECO:0000259" key="4">
    <source>
        <dbReference type="Pfam" id="PF08609"/>
    </source>
</evidence>
<dbReference type="Pfam" id="PF08609">
    <property type="entry name" value="Fes1"/>
    <property type="match status" value="1"/>
</dbReference>
<proteinExistence type="inferred from homology"/>
<keyword evidence="6" id="KW-1185">Reference proteome</keyword>
<evidence type="ECO:0000256" key="3">
    <source>
        <dbReference type="SAM" id="MobiDB-lite"/>
    </source>
</evidence>
<dbReference type="OMA" id="PNSHASM"/>
<dbReference type="InterPro" id="IPR050693">
    <property type="entry name" value="Hsp70_NEF-Inhibitors"/>
</dbReference>
<dbReference type="Gene3D" id="1.25.10.10">
    <property type="entry name" value="Leucine-rich Repeat Variant"/>
    <property type="match status" value="1"/>
</dbReference>
<sequence>MQSILRWSIENSDPSSSQNASHVEPRKIDPEIIDMILGKPDSELMKEALAIAVDESRDEDERVQALDDFEMLIEQIDNANNLEKLHMWEPLHNLLLSPTSPTSLKSHVLWILGTAVQNNPAAQHAYSQITPPPVPTLLSFLSPASTSSPKVRSRAVYALSGLLKHNVAAVRQLDREDEAGWAVLRDALEDSDVTVRRKVAFLLGALLTPTSTYSDSSPLPSASGPTLHTSPPPPPDQNSQPVHPNSHASMVADPSSANTSPLAVSALAAHGILDKLISALAHPVPHGADGEHDGRDADFEEKVVNALYTYAVVCGAPLEQGQKQALRAYLEAEAKGEAGTHSWGLTDRELRALKTKIRD</sequence>
<evidence type="ECO:0000313" key="5">
    <source>
        <dbReference type="EMBL" id="EIN05153.1"/>
    </source>
</evidence>
<reference evidence="6" key="1">
    <citation type="journal article" date="2012" name="Science">
        <title>The Paleozoic origin of enzymatic lignin decomposition reconstructed from 31 fungal genomes.</title>
        <authorList>
            <person name="Floudas D."/>
            <person name="Binder M."/>
            <person name="Riley R."/>
            <person name="Barry K."/>
            <person name="Blanchette R.A."/>
            <person name="Henrissat B."/>
            <person name="Martinez A.T."/>
            <person name="Otillar R."/>
            <person name="Spatafora J.W."/>
            <person name="Yadav J.S."/>
            <person name="Aerts A."/>
            <person name="Benoit I."/>
            <person name="Boyd A."/>
            <person name="Carlson A."/>
            <person name="Copeland A."/>
            <person name="Coutinho P.M."/>
            <person name="de Vries R.P."/>
            <person name="Ferreira P."/>
            <person name="Findley K."/>
            <person name="Foster B."/>
            <person name="Gaskell J."/>
            <person name="Glotzer D."/>
            <person name="Gorecki P."/>
            <person name="Heitman J."/>
            <person name="Hesse C."/>
            <person name="Hori C."/>
            <person name="Igarashi K."/>
            <person name="Jurgens J.A."/>
            <person name="Kallen N."/>
            <person name="Kersten P."/>
            <person name="Kohler A."/>
            <person name="Kuees U."/>
            <person name="Kumar T.K.A."/>
            <person name="Kuo A."/>
            <person name="LaButti K."/>
            <person name="Larrondo L.F."/>
            <person name="Lindquist E."/>
            <person name="Ling A."/>
            <person name="Lombard V."/>
            <person name="Lucas S."/>
            <person name="Lundell T."/>
            <person name="Martin R."/>
            <person name="McLaughlin D.J."/>
            <person name="Morgenstern I."/>
            <person name="Morin E."/>
            <person name="Murat C."/>
            <person name="Nagy L.G."/>
            <person name="Nolan M."/>
            <person name="Ohm R.A."/>
            <person name="Patyshakuliyeva A."/>
            <person name="Rokas A."/>
            <person name="Ruiz-Duenas F.J."/>
            <person name="Sabat G."/>
            <person name="Salamov A."/>
            <person name="Samejima M."/>
            <person name="Schmutz J."/>
            <person name="Slot J.C."/>
            <person name="St John F."/>
            <person name="Stenlid J."/>
            <person name="Sun H."/>
            <person name="Sun S."/>
            <person name="Syed K."/>
            <person name="Tsang A."/>
            <person name="Wiebenga A."/>
            <person name="Young D."/>
            <person name="Pisabarro A."/>
            <person name="Eastwood D.C."/>
            <person name="Martin F."/>
            <person name="Cullen D."/>
            <person name="Grigoriev I.V."/>
            <person name="Hibbett D.S."/>
        </authorList>
    </citation>
    <scope>NUCLEOTIDE SEQUENCE [LARGE SCALE GENOMIC DNA]</scope>
    <source>
        <strain evidence="6">HHB-11173 SS5</strain>
    </source>
</reference>
<gene>
    <name evidence="5" type="ORF">PUNSTDRAFT_92029</name>
</gene>
<accession>R7S4J7</accession>
<dbReference type="GO" id="GO:0000774">
    <property type="term" value="F:adenyl-nucleotide exchange factor activity"/>
    <property type="evidence" value="ECO:0007669"/>
    <property type="project" value="TreeGrafter"/>
</dbReference>
<dbReference type="PANTHER" id="PTHR19316:SF18">
    <property type="entry name" value="HSP70-BINDING PROTEIN 1"/>
    <property type="match status" value="1"/>
</dbReference>
<dbReference type="SUPFAM" id="SSF48371">
    <property type="entry name" value="ARM repeat"/>
    <property type="match status" value="1"/>
</dbReference>
<feature type="domain" description="Nucleotide exchange factor Fes1" evidence="4">
    <location>
        <begin position="1"/>
        <end position="82"/>
    </location>
</feature>
<dbReference type="AlphaFoldDB" id="R7S4J7"/>
<dbReference type="EMBL" id="JH687551">
    <property type="protein sequence ID" value="EIN05153.1"/>
    <property type="molecule type" value="Genomic_DNA"/>
</dbReference>
<dbReference type="Proteomes" id="UP000054196">
    <property type="component" value="Unassembled WGS sequence"/>
</dbReference>
<dbReference type="GO" id="GO:0005783">
    <property type="term" value="C:endoplasmic reticulum"/>
    <property type="evidence" value="ECO:0007669"/>
    <property type="project" value="TreeGrafter"/>
</dbReference>
<evidence type="ECO:0000256" key="1">
    <source>
        <dbReference type="ARBA" id="ARBA00011045"/>
    </source>
</evidence>
<evidence type="ECO:0000313" key="6">
    <source>
        <dbReference type="Proteomes" id="UP000054196"/>
    </source>
</evidence>
<feature type="compositionally biased region" description="Polar residues" evidence="3">
    <location>
        <begin position="211"/>
        <end position="229"/>
    </location>
</feature>
<comment type="similarity">
    <text evidence="1">Belongs to the FES1 family.</text>
</comment>
<protein>
    <submittedName>
        <fullName evidence="5">Nucleotide exchange factors-like protein</fullName>
    </submittedName>
</protein>
<organism evidence="5 6">
    <name type="scientific">Punctularia strigosozonata (strain HHB-11173)</name>
    <name type="common">White-rot fungus</name>
    <dbReference type="NCBI Taxonomy" id="741275"/>
    <lineage>
        <taxon>Eukaryota</taxon>
        <taxon>Fungi</taxon>
        <taxon>Dikarya</taxon>
        <taxon>Basidiomycota</taxon>
        <taxon>Agaricomycotina</taxon>
        <taxon>Agaricomycetes</taxon>
        <taxon>Corticiales</taxon>
        <taxon>Punctulariaceae</taxon>
        <taxon>Punctularia</taxon>
    </lineage>
</organism>
<dbReference type="InterPro" id="IPR011989">
    <property type="entry name" value="ARM-like"/>
</dbReference>
<dbReference type="GeneID" id="18886486"/>
<evidence type="ECO:0000256" key="2">
    <source>
        <dbReference type="ARBA" id="ARBA00022737"/>
    </source>
</evidence>
<dbReference type="OrthoDB" id="10250458at2759"/>
<dbReference type="InterPro" id="IPR016024">
    <property type="entry name" value="ARM-type_fold"/>
</dbReference>
<keyword evidence="2" id="KW-0677">Repeat</keyword>
<dbReference type="eggNOG" id="KOG2160">
    <property type="taxonomic scope" value="Eukaryota"/>
</dbReference>
<dbReference type="InterPro" id="IPR013918">
    <property type="entry name" value="Nucleotide_exch_fac_Fes1"/>
</dbReference>
<name>R7S4J7_PUNST</name>
<feature type="region of interest" description="Disordered" evidence="3">
    <location>
        <begin position="211"/>
        <end position="257"/>
    </location>
</feature>
<dbReference type="HOGENOM" id="CLU_046722_0_0_1"/>
<dbReference type="RefSeq" id="XP_007387556.1">
    <property type="nucleotide sequence ID" value="XM_007387494.1"/>
</dbReference>
<feature type="compositionally biased region" description="Polar residues" evidence="3">
    <location>
        <begin position="237"/>
        <end position="248"/>
    </location>
</feature>